<keyword evidence="1" id="KW-0328">Glycosyltransferase</keyword>
<reference evidence="1 2" key="1">
    <citation type="submission" date="2021-10" db="EMBL/GenBank/DDBJ databases">
        <title>Collection of gut derived symbiotic bacterial strains cultured from healthy donors.</title>
        <authorList>
            <person name="Lin H."/>
            <person name="Littmann E."/>
            <person name="Kohout C."/>
            <person name="Pamer E.G."/>
        </authorList>
    </citation>
    <scope>NUCLEOTIDE SEQUENCE [LARGE SCALE GENOMIC DNA]</scope>
    <source>
        <strain evidence="1 2">DFI.1.165</strain>
    </source>
</reference>
<dbReference type="Proteomes" id="UP001299546">
    <property type="component" value="Unassembled WGS sequence"/>
</dbReference>
<gene>
    <name evidence="1" type="ORF">LIZ65_15680</name>
</gene>
<dbReference type="Pfam" id="PF13641">
    <property type="entry name" value="Glyco_tranf_2_3"/>
    <property type="match status" value="1"/>
</dbReference>
<dbReference type="EC" id="2.4.-.-" evidence="1"/>
<accession>A0ABS8DKK0</accession>
<keyword evidence="2" id="KW-1185">Reference proteome</keyword>
<evidence type="ECO:0000313" key="1">
    <source>
        <dbReference type="EMBL" id="MCB7388729.1"/>
    </source>
</evidence>
<evidence type="ECO:0000313" key="2">
    <source>
        <dbReference type="Proteomes" id="UP001299546"/>
    </source>
</evidence>
<sequence>MDTVDVMIPVWRPDGRLEKCVEMLLKQSYPIRSITLILSVEENEEDGWVERTGSRFKGVPGIAITKIKKQDFNHGGTRHRWASERDGDILLFMVQDAVPADRKMLEHLVEALKEPESAVAYGRHIPDGRCGPVETFTRYFTYPPAGRVKRRQDMEQYGIDGCFTSNVCAAYRRDWYEKVGGFEQRILLSEDSVFAARALTQGASAIYAADARVVHSHRFSYKMQWRRNFDIGVVHKKYDSIFGGMAPTKRGARLIKETAGYLMRHGEAACIPRLFSVSIVKAGAYIAGKHYRNIPKFLVKRWTLDKVYWEET</sequence>
<name>A0ABS8DKK0_9FIRM</name>
<proteinExistence type="predicted"/>
<dbReference type="RefSeq" id="WP_066732928.1">
    <property type="nucleotide sequence ID" value="NZ_JAJCIQ010000014.1"/>
</dbReference>
<organism evidence="1 2">
    <name type="scientific">Bariatricus massiliensis</name>
    <dbReference type="NCBI Taxonomy" id="1745713"/>
    <lineage>
        <taxon>Bacteria</taxon>
        <taxon>Bacillati</taxon>
        <taxon>Bacillota</taxon>
        <taxon>Clostridia</taxon>
        <taxon>Lachnospirales</taxon>
        <taxon>Lachnospiraceae</taxon>
        <taxon>Bariatricus</taxon>
    </lineage>
</organism>
<dbReference type="GO" id="GO:0016757">
    <property type="term" value="F:glycosyltransferase activity"/>
    <property type="evidence" value="ECO:0007669"/>
    <property type="project" value="UniProtKB-KW"/>
</dbReference>
<protein>
    <submittedName>
        <fullName evidence="1">Glycosyltransferase</fullName>
        <ecNumber evidence="1">2.4.-.-</ecNumber>
    </submittedName>
</protein>
<dbReference type="SUPFAM" id="SSF53448">
    <property type="entry name" value="Nucleotide-diphospho-sugar transferases"/>
    <property type="match status" value="1"/>
</dbReference>
<dbReference type="Gene3D" id="3.90.550.10">
    <property type="entry name" value="Spore Coat Polysaccharide Biosynthesis Protein SpsA, Chain A"/>
    <property type="match status" value="1"/>
</dbReference>
<keyword evidence="1" id="KW-0808">Transferase</keyword>
<dbReference type="InterPro" id="IPR029044">
    <property type="entry name" value="Nucleotide-diphossugar_trans"/>
</dbReference>
<comment type="caution">
    <text evidence="1">The sequence shown here is derived from an EMBL/GenBank/DDBJ whole genome shotgun (WGS) entry which is preliminary data.</text>
</comment>
<dbReference type="EMBL" id="JAJCIS010000014">
    <property type="protein sequence ID" value="MCB7388729.1"/>
    <property type="molecule type" value="Genomic_DNA"/>
</dbReference>